<evidence type="ECO:0000256" key="6">
    <source>
        <dbReference type="HAMAP-Rule" id="MF_00735"/>
    </source>
</evidence>
<feature type="binding site" evidence="6">
    <location>
        <position position="184"/>
    </location>
    <ligand>
        <name>S-adenosyl-L-methionine</name>
        <dbReference type="ChEBI" id="CHEBI:59789"/>
    </ligand>
</feature>
<evidence type="ECO:0000313" key="7">
    <source>
        <dbReference type="EMBL" id="TWI06086.1"/>
    </source>
</evidence>
<dbReference type="OrthoDB" id="9785995at2"/>
<dbReference type="Gene3D" id="3.40.50.150">
    <property type="entry name" value="Vaccinia Virus protein VP39"/>
    <property type="match status" value="1"/>
</dbReference>
<dbReference type="Proteomes" id="UP000315167">
    <property type="component" value="Unassembled WGS sequence"/>
</dbReference>
<evidence type="ECO:0000256" key="4">
    <source>
        <dbReference type="ARBA" id="ARBA00022679"/>
    </source>
</evidence>
<comment type="function">
    <text evidence="6">Methylates ribosomal protein L11.</text>
</comment>
<feature type="binding site" evidence="6">
    <location>
        <position position="206"/>
    </location>
    <ligand>
        <name>S-adenosyl-L-methionine</name>
        <dbReference type="ChEBI" id="CHEBI:59789"/>
    </ligand>
</feature>
<keyword evidence="2 6" id="KW-0963">Cytoplasm</keyword>
<dbReference type="NCBIfam" id="TIGR00406">
    <property type="entry name" value="prmA"/>
    <property type="match status" value="1"/>
</dbReference>
<keyword evidence="7" id="KW-0687">Ribonucleoprotein</keyword>
<keyword evidence="7" id="KW-0689">Ribosomal protein</keyword>
<dbReference type="EMBL" id="VLKN01000001">
    <property type="protein sequence ID" value="TWI06086.1"/>
    <property type="molecule type" value="Genomic_DNA"/>
</dbReference>
<dbReference type="RefSeq" id="WP_144897886.1">
    <property type="nucleotide sequence ID" value="NZ_VLKN01000001.1"/>
</dbReference>
<keyword evidence="5 6" id="KW-0949">S-adenosyl-L-methionine</keyword>
<organism evidence="7 8">
    <name type="scientific">Luteimonas cucumeris</name>
    <dbReference type="NCBI Taxonomy" id="985012"/>
    <lineage>
        <taxon>Bacteria</taxon>
        <taxon>Pseudomonadati</taxon>
        <taxon>Pseudomonadota</taxon>
        <taxon>Gammaproteobacteria</taxon>
        <taxon>Lysobacterales</taxon>
        <taxon>Lysobacteraceae</taxon>
        <taxon>Luteimonas</taxon>
    </lineage>
</organism>
<keyword evidence="3 6" id="KW-0489">Methyltransferase</keyword>
<dbReference type="InterPro" id="IPR050078">
    <property type="entry name" value="Ribosomal_L11_MeTrfase_PrmA"/>
</dbReference>
<evidence type="ECO:0000256" key="2">
    <source>
        <dbReference type="ARBA" id="ARBA00022490"/>
    </source>
</evidence>
<proteinExistence type="inferred from homology"/>
<dbReference type="GO" id="GO:0032259">
    <property type="term" value="P:methylation"/>
    <property type="evidence" value="ECO:0007669"/>
    <property type="project" value="UniProtKB-KW"/>
</dbReference>
<dbReference type="Pfam" id="PF06325">
    <property type="entry name" value="PrmA"/>
    <property type="match status" value="1"/>
</dbReference>
<accession>A0A562LEP9</accession>
<evidence type="ECO:0000313" key="8">
    <source>
        <dbReference type="Proteomes" id="UP000315167"/>
    </source>
</evidence>
<dbReference type="GO" id="GO:0016279">
    <property type="term" value="F:protein-lysine N-methyltransferase activity"/>
    <property type="evidence" value="ECO:0007669"/>
    <property type="project" value="TreeGrafter"/>
</dbReference>
<dbReference type="PIRSF" id="PIRSF000401">
    <property type="entry name" value="RPL11_MTase"/>
    <property type="match status" value="1"/>
</dbReference>
<feature type="binding site" evidence="6">
    <location>
        <position position="159"/>
    </location>
    <ligand>
        <name>S-adenosyl-L-methionine</name>
        <dbReference type="ChEBI" id="CHEBI:59789"/>
    </ligand>
</feature>
<comment type="similarity">
    <text evidence="1 6">Belongs to the methyltransferase superfamily. PrmA family.</text>
</comment>
<evidence type="ECO:0000256" key="5">
    <source>
        <dbReference type="ARBA" id="ARBA00022691"/>
    </source>
</evidence>
<comment type="caution">
    <text evidence="7">The sequence shown here is derived from an EMBL/GenBank/DDBJ whole genome shotgun (WGS) entry which is preliminary data.</text>
</comment>
<dbReference type="HAMAP" id="MF_00735">
    <property type="entry name" value="Methyltr_PrmA"/>
    <property type="match status" value="1"/>
</dbReference>
<dbReference type="PANTHER" id="PTHR43648">
    <property type="entry name" value="ELECTRON TRANSFER FLAVOPROTEIN BETA SUBUNIT LYSINE METHYLTRANSFERASE"/>
    <property type="match status" value="1"/>
</dbReference>
<evidence type="ECO:0000256" key="1">
    <source>
        <dbReference type="ARBA" id="ARBA00009741"/>
    </source>
</evidence>
<dbReference type="EC" id="2.1.1.-" evidence="6"/>
<dbReference type="PANTHER" id="PTHR43648:SF1">
    <property type="entry name" value="ELECTRON TRANSFER FLAVOPROTEIN BETA SUBUNIT LYSINE METHYLTRANSFERASE"/>
    <property type="match status" value="1"/>
</dbReference>
<reference evidence="7 8" key="1">
    <citation type="journal article" date="2015" name="Stand. Genomic Sci.">
        <title>Genomic Encyclopedia of Bacterial and Archaeal Type Strains, Phase III: the genomes of soil and plant-associated and newly described type strains.</title>
        <authorList>
            <person name="Whitman W.B."/>
            <person name="Woyke T."/>
            <person name="Klenk H.P."/>
            <person name="Zhou Y."/>
            <person name="Lilburn T.G."/>
            <person name="Beck B.J."/>
            <person name="De Vos P."/>
            <person name="Vandamme P."/>
            <person name="Eisen J.A."/>
            <person name="Garrity G."/>
            <person name="Hugenholtz P."/>
            <person name="Kyrpides N.C."/>
        </authorList>
    </citation>
    <scope>NUCLEOTIDE SEQUENCE [LARGE SCALE GENOMIC DNA]</scope>
    <source>
        <strain evidence="7 8">CGMCC 1.10821</strain>
    </source>
</reference>
<feature type="binding site" evidence="6">
    <location>
        <position position="247"/>
    </location>
    <ligand>
        <name>S-adenosyl-L-methionine</name>
        <dbReference type="ChEBI" id="CHEBI:59789"/>
    </ligand>
</feature>
<dbReference type="InterPro" id="IPR004498">
    <property type="entry name" value="Ribosomal_PrmA_MeTrfase"/>
</dbReference>
<protein>
    <recommendedName>
        <fullName evidence="6">Ribosomal protein L11 methyltransferase</fullName>
        <shortName evidence="6">L11 Mtase</shortName>
        <ecNumber evidence="6">2.1.1.-</ecNumber>
    </recommendedName>
</protein>
<dbReference type="InterPro" id="IPR029063">
    <property type="entry name" value="SAM-dependent_MTases_sf"/>
</dbReference>
<sequence>MPFLELTLRCRESEQPRYENALEDVGALAVTMLDADADTSNEHAILEPGVGETPLWDSITLTALFPDDADALLLLAALEAFDPALDWSQAGFRKVEDQDWERAWMDQYAPLRFGTRTWIVPWNHELPDEVLRQAQDERGVAVVRLDPGLAFGSGTHPTTSLCLQWLDDLAQRQLLRDARVLDFGCGSGILALAALKLGAAHAVGVDNDPQALIATRDNADRNEVGDRLEVHLPDDEPAATYPVVVANILASALDTLAATLAARVAPGGRIALSGILKGQEDELLQRYGAWFDALSVAQEGDWVRIDGVRKHA</sequence>
<name>A0A562LEP9_9GAMM</name>
<comment type="subcellular location">
    <subcellularLocation>
        <location evidence="6">Cytoplasm</location>
    </subcellularLocation>
</comment>
<dbReference type="CDD" id="cd02440">
    <property type="entry name" value="AdoMet_MTases"/>
    <property type="match status" value="1"/>
</dbReference>
<keyword evidence="8" id="KW-1185">Reference proteome</keyword>
<gene>
    <name evidence="6" type="primary">prmA</name>
    <name evidence="7" type="ORF">IP90_00349</name>
</gene>
<keyword evidence="4 6" id="KW-0808">Transferase</keyword>
<evidence type="ECO:0000256" key="3">
    <source>
        <dbReference type="ARBA" id="ARBA00022603"/>
    </source>
</evidence>
<comment type="catalytic activity">
    <reaction evidence="6">
        <text>L-lysyl-[protein] + 3 S-adenosyl-L-methionine = N(6),N(6),N(6)-trimethyl-L-lysyl-[protein] + 3 S-adenosyl-L-homocysteine + 3 H(+)</text>
        <dbReference type="Rhea" id="RHEA:54192"/>
        <dbReference type="Rhea" id="RHEA-COMP:9752"/>
        <dbReference type="Rhea" id="RHEA-COMP:13826"/>
        <dbReference type="ChEBI" id="CHEBI:15378"/>
        <dbReference type="ChEBI" id="CHEBI:29969"/>
        <dbReference type="ChEBI" id="CHEBI:57856"/>
        <dbReference type="ChEBI" id="CHEBI:59789"/>
        <dbReference type="ChEBI" id="CHEBI:61961"/>
    </reaction>
</comment>
<dbReference type="SUPFAM" id="SSF53335">
    <property type="entry name" value="S-adenosyl-L-methionine-dependent methyltransferases"/>
    <property type="match status" value="1"/>
</dbReference>
<dbReference type="GO" id="GO:0005840">
    <property type="term" value="C:ribosome"/>
    <property type="evidence" value="ECO:0007669"/>
    <property type="project" value="UniProtKB-KW"/>
</dbReference>
<dbReference type="AlphaFoldDB" id="A0A562LEP9"/>
<dbReference type="GO" id="GO:0005829">
    <property type="term" value="C:cytosol"/>
    <property type="evidence" value="ECO:0007669"/>
    <property type="project" value="TreeGrafter"/>
</dbReference>